<dbReference type="Proteomes" id="UP000807769">
    <property type="component" value="Unassembled WGS sequence"/>
</dbReference>
<dbReference type="AlphaFoldDB" id="A0A9P7E2B5"/>
<dbReference type="EMBL" id="JABBWG010000033">
    <property type="protein sequence ID" value="KAG1809604.1"/>
    <property type="molecule type" value="Genomic_DNA"/>
</dbReference>
<dbReference type="GeneID" id="64623273"/>
<keyword evidence="1" id="KW-0812">Transmembrane</keyword>
<keyword evidence="1" id="KW-0472">Membrane</keyword>
<feature type="transmembrane region" description="Helical" evidence="1">
    <location>
        <begin position="243"/>
        <end position="261"/>
    </location>
</feature>
<reference evidence="2" key="1">
    <citation type="journal article" date="2020" name="New Phytol.">
        <title>Comparative genomics reveals dynamic genome evolution in host specialist ectomycorrhizal fungi.</title>
        <authorList>
            <person name="Lofgren L.A."/>
            <person name="Nguyen N.H."/>
            <person name="Vilgalys R."/>
            <person name="Ruytinx J."/>
            <person name="Liao H.L."/>
            <person name="Branco S."/>
            <person name="Kuo A."/>
            <person name="LaButti K."/>
            <person name="Lipzen A."/>
            <person name="Andreopoulos W."/>
            <person name="Pangilinan J."/>
            <person name="Riley R."/>
            <person name="Hundley H."/>
            <person name="Na H."/>
            <person name="Barry K."/>
            <person name="Grigoriev I.V."/>
            <person name="Stajich J.E."/>
            <person name="Kennedy P.G."/>
        </authorList>
    </citation>
    <scope>NUCLEOTIDE SEQUENCE</scope>
    <source>
        <strain evidence="2">MN1</strain>
    </source>
</reference>
<keyword evidence="3" id="KW-1185">Reference proteome</keyword>
<feature type="transmembrane region" description="Helical" evidence="1">
    <location>
        <begin position="125"/>
        <end position="145"/>
    </location>
</feature>
<feature type="transmembrane region" description="Helical" evidence="1">
    <location>
        <begin position="207"/>
        <end position="231"/>
    </location>
</feature>
<feature type="non-terminal residue" evidence="2">
    <location>
        <position position="1"/>
    </location>
</feature>
<gene>
    <name evidence="2" type="ORF">BJ212DRAFT_1212421</name>
</gene>
<evidence type="ECO:0000256" key="1">
    <source>
        <dbReference type="SAM" id="Phobius"/>
    </source>
</evidence>
<evidence type="ECO:0000313" key="3">
    <source>
        <dbReference type="Proteomes" id="UP000807769"/>
    </source>
</evidence>
<feature type="transmembrane region" description="Helical" evidence="1">
    <location>
        <begin position="165"/>
        <end position="186"/>
    </location>
</feature>
<accession>A0A9P7E2B5</accession>
<comment type="caution">
    <text evidence="2">The sequence shown here is derived from an EMBL/GenBank/DDBJ whole genome shotgun (WGS) entry which is preliminary data.</text>
</comment>
<keyword evidence="1" id="KW-1133">Transmembrane helix</keyword>
<organism evidence="2 3">
    <name type="scientific">Suillus subaureus</name>
    <dbReference type="NCBI Taxonomy" id="48587"/>
    <lineage>
        <taxon>Eukaryota</taxon>
        <taxon>Fungi</taxon>
        <taxon>Dikarya</taxon>
        <taxon>Basidiomycota</taxon>
        <taxon>Agaricomycotina</taxon>
        <taxon>Agaricomycetes</taxon>
        <taxon>Agaricomycetidae</taxon>
        <taxon>Boletales</taxon>
        <taxon>Suillineae</taxon>
        <taxon>Suillaceae</taxon>
        <taxon>Suillus</taxon>
    </lineage>
</organism>
<feature type="transmembrane region" description="Helical" evidence="1">
    <location>
        <begin position="12"/>
        <end position="35"/>
    </location>
</feature>
<protein>
    <submittedName>
        <fullName evidence="2">Uncharacterized protein</fullName>
    </submittedName>
</protein>
<dbReference type="OrthoDB" id="3354175at2759"/>
<feature type="transmembrane region" description="Helical" evidence="1">
    <location>
        <begin position="47"/>
        <end position="67"/>
    </location>
</feature>
<name>A0A9P7E2B5_9AGAM</name>
<sequence>MDSTGLSMDTTTIISAVLEGILYGFLVLMFIGTIWASTYKQNVNRSIILVAILLFILSTAHIIVDIIRLENGFIKYRDTFPGGPAAFFQDISQPTFFAKNMIYAFQTMLGDGVLIYRCYVVWQSIGIIIIPSLLWCTCSATTFIANYYALQANGGNVFIDQTRAWVVAMVALTLATNLMSSGLLAYRIWMMERKVSAMRAASDTLMPIVRVLVDAAIMYSGMLLVMLICFVSDNNAQFIIQDMMMPIIPIAFYMVFVRITFRNIT</sequence>
<proteinExistence type="predicted"/>
<evidence type="ECO:0000313" key="2">
    <source>
        <dbReference type="EMBL" id="KAG1809604.1"/>
    </source>
</evidence>
<dbReference type="RefSeq" id="XP_041189318.1">
    <property type="nucleotide sequence ID" value="XM_041329256.1"/>
</dbReference>